<protein>
    <submittedName>
        <fullName evidence="2">Uncharacterized protein</fullName>
    </submittedName>
</protein>
<evidence type="ECO:0000256" key="1">
    <source>
        <dbReference type="SAM" id="Phobius"/>
    </source>
</evidence>
<dbReference type="STRING" id="638301.HMPREF0444_1839"/>
<reference evidence="2 3" key="1">
    <citation type="submission" date="2009-08" db="EMBL/GenBank/DDBJ databases">
        <authorList>
            <person name="Muzny D."/>
            <person name="Qin X."/>
            <person name="Deng J."/>
            <person name="Jiang H."/>
            <person name="Liu Y."/>
            <person name="Qu J."/>
            <person name="Song X.-Z."/>
            <person name="Zhang L."/>
            <person name="Thornton R."/>
            <person name="Coyle M."/>
            <person name="Francisco L."/>
            <person name="Jackson L."/>
            <person name="Javaid M."/>
            <person name="Korchina V."/>
            <person name="Kovar C."/>
            <person name="Mata R."/>
            <person name="Mathew T."/>
            <person name="Ngo R."/>
            <person name="Nguyen L."/>
            <person name="Nguyen N."/>
            <person name="Okwuonu G."/>
            <person name="Ongeri F."/>
            <person name="Pham C."/>
            <person name="Simmons D."/>
            <person name="Wilczek-Boney K."/>
            <person name="Hale W."/>
            <person name="Jakkamsetti A."/>
            <person name="Pham P."/>
            <person name="Ruth R."/>
            <person name="San Lucas F."/>
            <person name="Warren J."/>
            <person name="Zhang J."/>
            <person name="Zhao Z."/>
            <person name="Zhou C."/>
            <person name="Zhu D."/>
            <person name="Lee S."/>
            <person name="Bess C."/>
            <person name="Blankenburg K."/>
            <person name="Forbes L."/>
            <person name="Fu Q."/>
            <person name="Gubbala S."/>
            <person name="Hirani K."/>
            <person name="Jayaseelan J.C."/>
            <person name="Lara F."/>
            <person name="Munidasa M."/>
            <person name="Palculict T."/>
            <person name="Patil S."/>
            <person name="Pu L.-L."/>
            <person name="Saada N."/>
            <person name="Tang L."/>
            <person name="Weissenberger G."/>
            <person name="Zhu Y."/>
            <person name="Hemphill L."/>
            <person name="Shang Y."/>
            <person name="Youmans B."/>
            <person name="Ayvaz T."/>
            <person name="Ross M."/>
            <person name="Santibanez J."/>
            <person name="Aqrawi P."/>
            <person name="Gross S."/>
            <person name="Joshi V."/>
            <person name="Fowler G."/>
            <person name="Nazareth L."/>
            <person name="Reid J."/>
            <person name="Worley K."/>
            <person name="Petrosino J."/>
            <person name="Highlander S."/>
            <person name="Gibbs R."/>
        </authorList>
    </citation>
    <scope>NUCLEOTIDE SEQUENCE [LARGE SCALE GENOMIC DNA]</scope>
    <source>
        <strain evidence="2 3">ATCC 49175</strain>
    </source>
</reference>
<comment type="caution">
    <text evidence="2">The sequence shown here is derived from an EMBL/GenBank/DDBJ whole genome shotgun (WGS) entry which is preliminary data.</text>
</comment>
<dbReference type="EMBL" id="ACKZ01000029">
    <property type="protein sequence ID" value="EEW36491.1"/>
    <property type="molecule type" value="Genomic_DNA"/>
</dbReference>
<proteinExistence type="predicted"/>
<dbReference type="eggNOG" id="ENOG50349P1">
    <property type="taxonomic scope" value="Bacteria"/>
</dbReference>
<dbReference type="Proteomes" id="UP000005926">
    <property type="component" value="Unassembled WGS sequence"/>
</dbReference>
<dbReference type="HOGENOM" id="CLU_1956507_0_0_9"/>
<keyword evidence="1" id="KW-1133">Transmembrane helix</keyword>
<evidence type="ECO:0000313" key="2">
    <source>
        <dbReference type="EMBL" id="EEW36491.1"/>
    </source>
</evidence>
<gene>
    <name evidence="2" type="ORF">HMPREF0444_1839</name>
</gene>
<dbReference type="AlphaFoldDB" id="C8NIU4"/>
<feature type="transmembrane region" description="Helical" evidence="1">
    <location>
        <begin position="69"/>
        <end position="90"/>
    </location>
</feature>
<dbReference type="RefSeq" id="WP_005606474.1">
    <property type="nucleotide sequence ID" value="NZ_CP102283.1"/>
</dbReference>
<evidence type="ECO:0000313" key="3">
    <source>
        <dbReference type="Proteomes" id="UP000005926"/>
    </source>
</evidence>
<keyword evidence="3" id="KW-1185">Reference proteome</keyword>
<keyword evidence="1" id="KW-0472">Membrane</keyword>
<sequence length="128" mass="14557">MNLLGNFVGGYAVSKAVKNFSLNGKTVPKLSITERQVQDPELMKSPIKTVYDVVDVPNNHMFGIKSKTYGYYVGLIGFLINLNSYGISLYKKRCGYSDITDWDSYLKEIMAEIELRILDEYLKAKGWL</sequence>
<organism evidence="2 3">
    <name type="scientific">Granulicatella adiacens ATCC 49175</name>
    <dbReference type="NCBI Taxonomy" id="638301"/>
    <lineage>
        <taxon>Bacteria</taxon>
        <taxon>Bacillati</taxon>
        <taxon>Bacillota</taxon>
        <taxon>Bacilli</taxon>
        <taxon>Lactobacillales</taxon>
        <taxon>Carnobacteriaceae</taxon>
        <taxon>Granulicatella</taxon>
    </lineage>
</organism>
<keyword evidence="1" id="KW-0812">Transmembrane</keyword>
<name>C8NIU4_9LACT</name>
<accession>C8NIU4</accession>
<dbReference type="GeneID" id="78412403"/>